<organism evidence="1 2">
    <name type="scientific">Pleurodeles waltl</name>
    <name type="common">Iberian ribbed newt</name>
    <dbReference type="NCBI Taxonomy" id="8319"/>
    <lineage>
        <taxon>Eukaryota</taxon>
        <taxon>Metazoa</taxon>
        <taxon>Chordata</taxon>
        <taxon>Craniata</taxon>
        <taxon>Vertebrata</taxon>
        <taxon>Euteleostomi</taxon>
        <taxon>Amphibia</taxon>
        <taxon>Batrachia</taxon>
        <taxon>Caudata</taxon>
        <taxon>Salamandroidea</taxon>
        <taxon>Salamandridae</taxon>
        <taxon>Pleurodelinae</taxon>
        <taxon>Pleurodeles</taxon>
    </lineage>
</organism>
<gene>
    <name evidence="1" type="ORF">NDU88_006250</name>
</gene>
<dbReference type="Proteomes" id="UP001066276">
    <property type="component" value="Chromosome 8"/>
</dbReference>
<name>A0AAV7NYT1_PLEWA</name>
<evidence type="ECO:0000313" key="1">
    <source>
        <dbReference type="EMBL" id="KAJ1118055.1"/>
    </source>
</evidence>
<comment type="caution">
    <text evidence="1">The sequence shown here is derived from an EMBL/GenBank/DDBJ whole genome shotgun (WGS) entry which is preliminary data.</text>
</comment>
<evidence type="ECO:0000313" key="2">
    <source>
        <dbReference type="Proteomes" id="UP001066276"/>
    </source>
</evidence>
<dbReference type="AlphaFoldDB" id="A0AAV7NYT1"/>
<keyword evidence="2" id="KW-1185">Reference proteome</keyword>
<protein>
    <submittedName>
        <fullName evidence="1">Uncharacterized protein</fullName>
    </submittedName>
</protein>
<reference evidence="1" key="1">
    <citation type="journal article" date="2022" name="bioRxiv">
        <title>Sequencing and chromosome-scale assembly of the giantPleurodeles waltlgenome.</title>
        <authorList>
            <person name="Brown T."/>
            <person name="Elewa A."/>
            <person name="Iarovenko S."/>
            <person name="Subramanian E."/>
            <person name="Araus A.J."/>
            <person name="Petzold A."/>
            <person name="Susuki M."/>
            <person name="Suzuki K.-i.T."/>
            <person name="Hayashi T."/>
            <person name="Toyoda A."/>
            <person name="Oliveira C."/>
            <person name="Osipova E."/>
            <person name="Leigh N.D."/>
            <person name="Simon A."/>
            <person name="Yun M.H."/>
        </authorList>
    </citation>
    <scope>NUCLEOTIDE SEQUENCE</scope>
    <source>
        <strain evidence="1">20211129_DDA</strain>
        <tissue evidence="1">Liver</tissue>
    </source>
</reference>
<accession>A0AAV7NYT1</accession>
<dbReference type="EMBL" id="JANPWB010000012">
    <property type="protein sequence ID" value="KAJ1118055.1"/>
    <property type="molecule type" value="Genomic_DNA"/>
</dbReference>
<proteinExistence type="predicted"/>
<sequence length="107" mass="11801">MSVCTPSKCTSAPDPYLAVGPSYFLCSVLQDPVQTFLRSRAWHPLSPSPGSRWQLVRSRSVILRCPGRQPPRLPLGLHHPPSWALPVQPLTTTVPRVRPPGRACQAQ</sequence>